<keyword evidence="3" id="KW-1185">Reference proteome</keyword>
<proteinExistence type="predicted"/>
<name>A0A7W8MTN3_9BACL</name>
<reference evidence="2 3" key="1">
    <citation type="submission" date="2020-08" db="EMBL/GenBank/DDBJ databases">
        <title>Genomic Encyclopedia of Type Strains, Phase IV (KMG-IV): sequencing the most valuable type-strain genomes for metagenomic binning, comparative biology and taxonomic classification.</title>
        <authorList>
            <person name="Goeker M."/>
        </authorList>
    </citation>
    <scope>NUCLEOTIDE SEQUENCE [LARGE SCALE GENOMIC DNA]</scope>
    <source>
        <strain evidence="2 3">DSM 16325</strain>
    </source>
</reference>
<accession>A0A7W8MTN3</accession>
<keyword evidence="1" id="KW-1133">Transmembrane helix</keyword>
<keyword evidence="1" id="KW-0472">Membrane</keyword>
<protein>
    <submittedName>
        <fullName evidence="2">Uncharacterized protein</fullName>
    </submittedName>
</protein>
<evidence type="ECO:0000256" key="1">
    <source>
        <dbReference type="SAM" id="Phobius"/>
    </source>
</evidence>
<dbReference type="Proteomes" id="UP000520011">
    <property type="component" value="Unassembled WGS sequence"/>
</dbReference>
<comment type="caution">
    <text evidence="2">The sequence shown here is derived from an EMBL/GenBank/DDBJ whole genome shotgun (WGS) entry which is preliminary data.</text>
</comment>
<feature type="transmembrane region" description="Helical" evidence="1">
    <location>
        <begin position="57"/>
        <end position="79"/>
    </location>
</feature>
<sequence>MSQRWYDVCCRYHGQIVRIHDRFGNVHIGRITHVTPNRVYIVPVGQKKLGGFGYGYIGWRFGYGIALAAIIGITLIGLFW</sequence>
<evidence type="ECO:0000313" key="2">
    <source>
        <dbReference type="EMBL" id="MBB5323008.1"/>
    </source>
</evidence>
<evidence type="ECO:0000313" key="3">
    <source>
        <dbReference type="Proteomes" id="UP000520011"/>
    </source>
</evidence>
<dbReference type="RefSeq" id="WP_183250805.1">
    <property type="nucleotide sequence ID" value="NZ_JACHEP010000001.1"/>
</dbReference>
<organism evidence="2 3">
    <name type="scientific">Anoxybacteroides tepidamans</name>
    <dbReference type="NCBI Taxonomy" id="265948"/>
    <lineage>
        <taxon>Bacteria</taxon>
        <taxon>Bacillati</taxon>
        <taxon>Bacillota</taxon>
        <taxon>Bacilli</taxon>
        <taxon>Bacillales</taxon>
        <taxon>Anoxybacillaceae</taxon>
        <taxon>Anoxybacteroides</taxon>
    </lineage>
</organism>
<dbReference type="EMBL" id="JACHEP010000001">
    <property type="protein sequence ID" value="MBB5323008.1"/>
    <property type="molecule type" value="Genomic_DNA"/>
</dbReference>
<keyword evidence="1" id="KW-0812">Transmembrane</keyword>
<dbReference type="AlphaFoldDB" id="A0A7W8MTN3"/>
<gene>
    <name evidence="2" type="ORF">HNQ34_000085</name>
</gene>